<reference evidence="1 2" key="1">
    <citation type="journal article" date="2018" name="Mycol. Prog.">
        <title>Coniella lustricola, a new species from submerged detritus.</title>
        <authorList>
            <person name="Raudabaugh D.B."/>
            <person name="Iturriaga T."/>
            <person name="Carver A."/>
            <person name="Mondo S."/>
            <person name="Pangilinan J."/>
            <person name="Lipzen A."/>
            <person name="He G."/>
            <person name="Amirebrahimi M."/>
            <person name="Grigoriev I.V."/>
            <person name="Miller A.N."/>
        </authorList>
    </citation>
    <scope>NUCLEOTIDE SEQUENCE [LARGE SCALE GENOMIC DNA]</scope>
    <source>
        <strain evidence="1 2">B22-T-1</strain>
    </source>
</reference>
<dbReference type="InParanoid" id="A0A2T2ZXQ8"/>
<gene>
    <name evidence="1" type="ORF">BD289DRAFT_442927</name>
</gene>
<evidence type="ECO:0000313" key="2">
    <source>
        <dbReference type="Proteomes" id="UP000241462"/>
    </source>
</evidence>
<keyword evidence="2" id="KW-1185">Reference proteome</keyword>
<dbReference type="AlphaFoldDB" id="A0A2T2ZXQ8"/>
<name>A0A2T2ZXQ8_9PEZI</name>
<accession>A0A2T2ZXQ8</accession>
<dbReference type="EMBL" id="KZ678579">
    <property type="protein sequence ID" value="PSR79108.1"/>
    <property type="molecule type" value="Genomic_DNA"/>
</dbReference>
<sequence length="63" mass="6566">MTWRLASYLGVSGKPETPPMMTWRLGPGAGVGPGWPTPVPKEAARGVGGPEKALSVAYIILTC</sequence>
<evidence type="ECO:0000313" key="1">
    <source>
        <dbReference type="EMBL" id="PSR79108.1"/>
    </source>
</evidence>
<protein>
    <submittedName>
        <fullName evidence="1">Uncharacterized protein</fullName>
    </submittedName>
</protein>
<dbReference type="Proteomes" id="UP000241462">
    <property type="component" value="Unassembled WGS sequence"/>
</dbReference>
<organism evidence="1 2">
    <name type="scientific">Coniella lustricola</name>
    <dbReference type="NCBI Taxonomy" id="2025994"/>
    <lineage>
        <taxon>Eukaryota</taxon>
        <taxon>Fungi</taxon>
        <taxon>Dikarya</taxon>
        <taxon>Ascomycota</taxon>
        <taxon>Pezizomycotina</taxon>
        <taxon>Sordariomycetes</taxon>
        <taxon>Sordariomycetidae</taxon>
        <taxon>Diaporthales</taxon>
        <taxon>Schizoparmaceae</taxon>
        <taxon>Coniella</taxon>
    </lineage>
</organism>
<proteinExistence type="predicted"/>